<dbReference type="EMBL" id="JANPWB010000011">
    <property type="protein sequence ID" value="KAJ1133318.1"/>
    <property type="molecule type" value="Genomic_DNA"/>
</dbReference>
<accession>A0AAV7Q589</accession>
<keyword evidence="2" id="KW-1185">Reference proteome</keyword>
<evidence type="ECO:0000313" key="2">
    <source>
        <dbReference type="Proteomes" id="UP001066276"/>
    </source>
</evidence>
<dbReference type="Proteomes" id="UP001066276">
    <property type="component" value="Chromosome 7"/>
</dbReference>
<evidence type="ECO:0000313" key="1">
    <source>
        <dbReference type="EMBL" id="KAJ1133318.1"/>
    </source>
</evidence>
<comment type="caution">
    <text evidence="1">The sequence shown here is derived from an EMBL/GenBank/DDBJ whole genome shotgun (WGS) entry which is preliminary data.</text>
</comment>
<gene>
    <name evidence="1" type="ORF">NDU88_011613</name>
</gene>
<dbReference type="AlphaFoldDB" id="A0AAV7Q589"/>
<proteinExistence type="predicted"/>
<protein>
    <submittedName>
        <fullName evidence="1">Uncharacterized protein</fullName>
    </submittedName>
</protein>
<organism evidence="1 2">
    <name type="scientific">Pleurodeles waltl</name>
    <name type="common">Iberian ribbed newt</name>
    <dbReference type="NCBI Taxonomy" id="8319"/>
    <lineage>
        <taxon>Eukaryota</taxon>
        <taxon>Metazoa</taxon>
        <taxon>Chordata</taxon>
        <taxon>Craniata</taxon>
        <taxon>Vertebrata</taxon>
        <taxon>Euteleostomi</taxon>
        <taxon>Amphibia</taxon>
        <taxon>Batrachia</taxon>
        <taxon>Caudata</taxon>
        <taxon>Salamandroidea</taxon>
        <taxon>Salamandridae</taxon>
        <taxon>Pleurodelinae</taxon>
        <taxon>Pleurodeles</taxon>
    </lineage>
</organism>
<reference evidence="1" key="1">
    <citation type="journal article" date="2022" name="bioRxiv">
        <title>Sequencing and chromosome-scale assembly of the giantPleurodeles waltlgenome.</title>
        <authorList>
            <person name="Brown T."/>
            <person name="Elewa A."/>
            <person name="Iarovenko S."/>
            <person name="Subramanian E."/>
            <person name="Araus A.J."/>
            <person name="Petzold A."/>
            <person name="Susuki M."/>
            <person name="Suzuki K.-i.T."/>
            <person name="Hayashi T."/>
            <person name="Toyoda A."/>
            <person name="Oliveira C."/>
            <person name="Osipova E."/>
            <person name="Leigh N.D."/>
            <person name="Simon A."/>
            <person name="Yun M.H."/>
        </authorList>
    </citation>
    <scope>NUCLEOTIDE SEQUENCE</scope>
    <source>
        <strain evidence="1">20211129_DDA</strain>
        <tissue evidence="1">Liver</tissue>
    </source>
</reference>
<sequence length="113" mass="12408">MAGCPLASSVSGAHGDGWVSSCIQCEWCAWRRLGVLLHPVSVVHMETAAVVSSFIQCKKVFYCCWLIICLDAPRAWILNEASCIVGARPESKVRLQLVIFSGEDLLPDLREDS</sequence>
<name>A0AAV7Q589_PLEWA</name>